<feature type="compositionally biased region" description="Low complexity" evidence="1">
    <location>
        <begin position="1"/>
        <end position="21"/>
    </location>
</feature>
<sequence>MTFTPSASDNAPATTAAATSPREWPMTAPGWTPYDLIACASATCMANSVGCTRSMPVTVSIAVIASVTEKPDSAAISGSSSATVAAKTGSLASKLVPMVAHCEPCPENTHTGPRSSRPTAAG</sequence>
<proteinExistence type="predicted"/>
<protein>
    <submittedName>
        <fullName evidence="2">Uncharacterized protein</fullName>
    </submittedName>
</protein>
<dbReference type="Proteomes" id="UP000257451">
    <property type="component" value="Unassembled WGS sequence"/>
</dbReference>
<gene>
    <name evidence="2" type="ORF">DAVIS_02753</name>
</gene>
<feature type="region of interest" description="Disordered" evidence="1">
    <location>
        <begin position="1"/>
        <end position="25"/>
    </location>
</feature>
<dbReference type="EMBL" id="PEDF01000085">
    <property type="protein sequence ID" value="RFZ40788.1"/>
    <property type="molecule type" value="Genomic_DNA"/>
</dbReference>
<comment type="caution">
    <text evidence="2">The sequence shown here is derived from an EMBL/GenBank/DDBJ whole genome shotgun (WGS) entry which is preliminary data.</text>
</comment>
<reference evidence="2 3" key="1">
    <citation type="journal article" date="2018" name="Sci. Rep.">
        <title>Extensive genomic diversity among Mycobacterium marinum strains revealed by whole genome sequencing.</title>
        <authorList>
            <person name="Das S."/>
            <person name="Pettersson B.M."/>
            <person name="Behra P.R."/>
            <person name="Mallick A."/>
            <person name="Cheramie M."/>
            <person name="Ramesh M."/>
            <person name="Shirreff L."/>
            <person name="DuCote T."/>
            <person name="Dasgupta S."/>
            <person name="Ennis D.G."/>
            <person name="Kirsebom L.A."/>
        </authorList>
    </citation>
    <scope>NUCLEOTIDE SEQUENCE [LARGE SCALE GENOMIC DNA]</scope>
    <source>
        <strain evidence="2 3">Davis1</strain>
    </source>
</reference>
<feature type="compositionally biased region" description="Polar residues" evidence="1">
    <location>
        <begin position="108"/>
        <end position="122"/>
    </location>
</feature>
<dbReference type="AlphaFoldDB" id="A0A3E2MVA4"/>
<evidence type="ECO:0000256" key="1">
    <source>
        <dbReference type="SAM" id="MobiDB-lite"/>
    </source>
</evidence>
<feature type="region of interest" description="Disordered" evidence="1">
    <location>
        <begin position="102"/>
        <end position="122"/>
    </location>
</feature>
<accession>A0A3E2MVA4</accession>
<name>A0A3E2MVA4_MYCMR</name>
<evidence type="ECO:0000313" key="2">
    <source>
        <dbReference type="EMBL" id="RFZ40788.1"/>
    </source>
</evidence>
<organism evidence="2 3">
    <name type="scientific">Mycobacterium marinum</name>
    <dbReference type="NCBI Taxonomy" id="1781"/>
    <lineage>
        <taxon>Bacteria</taxon>
        <taxon>Bacillati</taxon>
        <taxon>Actinomycetota</taxon>
        <taxon>Actinomycetes</taxon>
        <taxon>Mycobacteriales</taxon>
        <taxon>Mycobacteriaceae</taxon>
        <taxon>Mycobacterium</taxon>
        <taxon>Mycobacterium ulcerans group</taxon>
    </lineage>
</organism>
<evidence type="ECO:0000313" key="3">
    <source>
        <dbReference type="Proteomes" id="UP000257451"/>
    </source>
</evidence>